<keyword evidence="1" id="KW-0812">Transmembrane</keyword>
<proteinExistence type="predicted"/>
<gene>
    <name evidence="2" type="ORF">METZ01_LOCUS372190</name>
</gene>
<keyword evidence="1" id="KW-1133">Transmembrane helix</keyword>
<feature type="non-terminal residue" evidence="2">
    <location>
        <position position="112"/>
    </location>
</feature>
<feature type="transmembrane region" description="Helical" evidence="1">
    <location>
        <begin position="46"/>
        <end position="64"/>
    </location>
</feature>
<evidence type="ECO:0000256" key="1">
    <source>
        <dbReference type="SAM" id="Phobius"/>
    </source>
</evidence>
<reference evidence="2" key="1">
    <citation type="submission" date="2018-05" db="EMBL/GenBank/DDBJ databases">
        <authorList>
            <person name="Lanie J.A."/>
            <person name="Ng W.-L."/>
            <person name="Kazmierczak K.M."/>
            <person name="Andrzejewski T.M."/>
            <person name="Davidsen T.M."/>
            <person name="Wayne K.J."/>
            <person name="Tettelin H."/>
            <person name="Glass J.I."/>
            <person name="Rusch D."/>
            <person name="Podicherti R."/>
            <person name="Tsui H.-C.T."/>
            <person name="Winkler M.E."/>
        </authorList>
    </citation>
    <scope>NUCLEOTIDE SEQUENCE</scope>
</reference>
<protein>
    <submittedName>
        <fullName evidence="2">Uncharacterized protein</fullName>
    </submittedName>
</protein>
<name>A0A382TBB3_9ZZZZ</name>
<organism evidence="2">
    <name type="scientific">marine metagenome</name>
    <dbReference type="NCBI Taxonomy" id="408172"/>
    <lineage>
        <taxon>unclassified sequences</taxon>
        <taxon>metagenomes</taxon>
        <taxon>ecological metagenomes</taxon>
    </lineage>
</organism>
<keyword evidence="1" id="KW-0472">Membrane</keyword>
<dbReference type="EMBL" id="UINC01135285">
    <property type="protein sequence ID" value="SVD19336.1"/>
    <property type="molecule type" value="Genomic_DNA"/>
</dbReference>
<accession>A0A382TBB3</accession>
<evidence type="ECO:0000313" key="2">
    <source>
        <dbReference type="EMBL" id="SVD19336.1"/>
    </source>
</evidence>
<dbReference type="AlphaFoldDB" id="A0A382TBB3"/>
<sequence length="112" mass="12133">MTNDPEMRKAFRRAAALDSMLRDQAQKQAAESVTIDVSQTSKWKPLLAVAAGLVLAIGTSFFILNRQSDSSHPVLAKMSRTVTIVKSDQRRVQATAPVALEPTDLVEVGPKG</sequence>